<keyword evidence="9" id="KW-0472">Membrane</keyword>
<keyword evidence="11" id="KW-1185">Reference proteome</keyword>
<dbReference type="InterPro" id="IPR033697">
    <property type="entry name" value="Ribonuclease_T2_eukaryotic"/>
</dbReference>
<organism evidence="10 11">
    <name type="scientific">Escallonia rubra</name>
    <dbReference type="NCBI Taxonomy" id="112253"/>
    <lineage>
        <taxon>Eukaryota</taxon>
        <taxon>Viridiplantae</taxon>
        <taxon>Streptophyta</taxon>
        <taxon>Embryophyta</taxon>
        <taxon>Tracheophyta</taxon>
        <taxon>Spermatophyta</taxon>
        <taxon>Magnoliopsida</taxon>
        <taxon>eudicotyledons</taxon>
        <taxon>Gunneridae</taxon>
        <taxon>Pentapetalae</taxon>
        <taxon>asterids</taxon>
        <taxon>campanulids</taxon>
        <taxon>Escalloniales</taxon>
        <taxon>Escalloniaceae</taxon>
        <taxon>Escallonia</taxon>
    </lineage>
</organism>
<dbReference type="InterPro" id="IPR001568">
    <property type="entry name" value="RNase_T2-like"/>
</dbReference>
<keyword evidence="4" id="KW-0378">Hydrolase</keyword>
<evidence type="ECO:0000256" key="5">
    <source>
        <dbReference type="ARBA" id="ARBA00023157"/>
    </source>
</evidence>
<dbReference type="PANTHER" id="PTHR11240">
    <property type="entry name" value="RIBONUCLEASE T2"/>
    <property type="match status" value="1"/>
</dbReference>
<dbReference type="SUPFAM" id="SSF55895">
    <property type="entry name" value="Ribonuclease Rh-like"/>
    <property type="match status" value="1"/>
</dbReference>
<dbReference type="Proteomes" id="UP001187471">
    <property type="component" value="Unassembled WGS sequence"/>
</dbReference>
<evidence type="ECO:0000256" key="9">
    <source>
        <dbReference type="SAM" id="Phobius"/>
    </source>
</evidence>
<keyword evidence="3" id="KW-0255">Endonuclease</keyword>
<dbReference type="CDD" id="cd01061">
    <property type="entry name" value="RNase_T2_euk"/>
    <property type="match status" value="1"/>
</dbReference>
<keyword evidence="6" id="KW-0456">Lyase</keyword>
<reference evidence="10" key="1">
    <citation type="submission" date="2022-12" db="EMBL/GenBank/DDBJ databases">
        <title>Draft genome assemblies for two species of Escallonia (Escalloniales).</title>
        <authorList>
            <person name="Chanderbali A."/>
            <person name="Dervinis C."/>
            <person name="Anghel I."/>
            <person name="Soltis D."/>
            <person name="Soltis P."/>
            <person name="Zapata F."/>
        </authorList>
    </citation>
    <scope>NUCLEOTIDE SEQUENCE</scope>
    <source>
        <strain evidence="10">UCBG92.1500</strain>
        <tissue evidence="10">Leaf</tissue>
    </source>
</reference>
<keyword evidence="5" id="KW-1015">Disulfide bond</keyword>
<feature type="transmembrane region" description="Helical" evidence="9">
    <location>
        <begin position="25"/>
        <end position="45"/>
    </location>
</feature>
<dbReference type="Pfam" id="PF00445">
    <property type="entry name" value="Ribonuclease_T2"/>
    <property type="match status" value="1"/>
</dbReference>
<comment type="similarity">
    <text evidence="1 7">Belongs to the RNase T2 family.</text>
</comment>
<dbReference type="GO" id="GO:0006401">
    <property type="term" value="P:RNA catabolic process"/>
    <property type="evidence" value="ECO:0007669"/>
    <property type="project" value="TreeGrafter"/>
</dbReference>
<name>A0AA88U888_9ASTE</name>
<dbReference type="GO" id="GO:0033897">
    <property type="term" value="F:ribonuclease T2 activity"/>
    <property type="evidence" value="ECO:0007669"/>
    <property type="project" value="InterPro"/>
</dbReference>
<evidence type="ECO:0000256" key="8">
    <source>
        <dbReference type="SAM" id="MobiDB-lite"/>
    </source>
</evidence>
<accession>A0AA88U888</accession>
<comment type="caution">
    <text evidence="10">The sequence shown here is derived from an EMBL/GenBank/DDBJ whole genome shotgun (WGS) entry which is preliminary data.</text>
</comment>
<keyword evidence="9" id="KW-1133">Transmembrane helix</keyword>
<dbReference type="InterPro" id="IPR036430">
    <property type="entry name" value="RNase_T2-like_sf"/>
</dbReference>
<gene>
    <name evidence="10" type="ORF">RJ640_016906</name>
</gene>
<evidence type="ECO:0000256" key="2">
    <source>
        <dbReference type="ARBA" id="ARBA00022722"/>
    </source>
</evidence>
<evidence type="ECO:0000256" key="4">
    <source>
        <dbReference type="ARBA" id="ARBA00022801"/>
    </source>
</evidence>
<dbReference type="GO" id="GO:0016787">
    <property type="term" value="F:hydrolase activity"/>
    <property type="evidence" value="ECO:0007669"/>
    <property type="project" value="UniProtKB-KW"/>
</dbReference>
<proteinExistence type="inferred from homology"/>
<feature type="transmembrane region" description="Helical" evidence="9">
    <location>
        <begin position="81"/>
        <end position="100"/>
    </location>
</feature>
<evidence type="ECO:0000256" key="1">
    <source>
        <dbReference type="ARBA" id="ARBA00007469"/>
    </source>
</evidence>
<sequence>MVASLKTVSLKQPAGDPSTAKTPPFSLLLVSLLGGIFCFFPKFGIPLLRPFHAEVAAARPPLSPATTISSGHRCHTYKAKINYVALLLLVTTFAMSHAPVRVLGEPVDYLLLVLQWPYSVCNVKGDRPCFDPVPDDFKIHGFYPHYKDGTSATDCPAVPIGKSLDSIKYQLLQKWPTLFVNNPEEDLLKASQKFWRRQWEKHGSCSNLSPFDYFSMALKFRGQLNPLEVLRREGVEPSGRSFTAKELQDAMPFTPKVKCNKKDEMPQLKEVQFCVKNPVGACMQSKRLPEERISRNKDVNISPRVAKWRPYRGKGNAIVVNLGTI</sequence>
<dbReference type="EMBL" id="JAVXUO010002303">
    <property type="protein sequence ID" value="KAK2974565.1"/>
    <property type="molecule type" value="Genomic_DNA"/>
</dbReference>
<keyword evidence="9" id="KW-0812">Transmembrane</keyword>
<evidence type="ECO:0000256" key="6">
    <source>
        <dbReference type="ARBA" id="ARBA00023239"/>
    </source>
</evidence>
<evidence type="ECO:0000313" key="10">
    <source>
        <dbReference type="EMBL" id="KAK2974565.1"/>
    </source>
</evidence>
<dbReference type="GO" id="GO:0003723">
    <property type="term" value="F:RNA binding"/>
    <property type="evidence" value="ECO:0007669"/>
    <property type="project" value="InterPro"/>
</dbReference>
<keyword evidence="2" id="KW-0540">Nuclease</keyword>
<feature type="region of interest" description="Disordered" evidence="8">
    <location>
        <begin position="1"/>
        <end position="20"/>
    </location>
</feature>
<dbReference type="PANTHER" id="PTHR11240:SF75">
    <property type="entry name" value="RIBONUCLEASE 3"/>
    <property type="match status" value="1"/>
</dbReference>
<evidence type="ECO:0000256" key="3">
    <source>
        <dbReference type="ARBA" id="ARBA00022759"/>
    </source>
</evidence>
<feature type="compositionally biased region" description="Polar residues" evidence="8">
    <location>
        <begin position="1"/>
        <end position="10"/>
    </location>
</feature>
<dbReference type="GO" id="GO:0005576">
    <property type="term" value="C:extracellular region"/>
    <property type="evidence" value="ECO:0007669"/>
    <property type="project" value="TreeGrafter"/>
</dbReference>
<dbReference type="AlphaFoldDB" id="A0AA88U888"/>
<evidence type="ECO:0000313" key="11">
    <source>
        <dbReference type="Proteomes" id="UP001187471"/>
    </source>
</evidence>
<dbReference type="Gene3D" id="3.90.730.10">
    <property type="entry name" value="Ribonuclease T2-like"/>
    <property type="match status" value="1"/>
</dbReference>
<evidence type="ECO:0000256" key="7">
    <source>
        <dbReference type="RuleBase" id="RU004328"/>
    </source>
</evidence>
<protein>
    <submittedName>
        <fullName evidence="10">Uncharacterized protein</fullName>
    </submittedName>
</protein>